<dbReference type="GO" id="GO:0005829">
    <property type="term" value="C:cytosol"/>
    <property type="evidence" value="ECO:0007669"/>
    <property type="project" value="TreeGrafter"/>
</dbReference>
<keyword evidence="4" id="KW-1133">Transmembrane helix</keyword>
<name>A0A434AFS7_9BACT</name>
<evidence type="ECO:0000256" key="1">
    <source>
        <dbReference type="ARBA" id="ARBA00009091"/>
    </source>
</evidence>
<evidence type="ECO:0000256" key="4">
    <source>
        <dbReference type="SAM" id="Phobius"/>
    </source>
</evidence>
<dbReference type="GO" id="GO:0050821">
    <property type="term" value="P:protein stabilization"/>
    <property type="evidence" value="ECO:0007669"/>
    <property type="project" value="TreeGrafter"/>
</dbReference>
<dbReference type="SUPFAM" id="SSF111384">
    <property type="entry name" value="OmpH-like"/>
    <property type="match status" value="1"/>
</dbReference>
<evidence type="ECO:0000313" key="5">
    <source>
        <dbReference type="EMBL" id="RUT73224.1"/>
    </source>
</evidence>
<sequence>MKNLSIALNAVLIVAVGILYIFHFSGKEESKMVTATAGEGAVVYINTDSLLSNYNFSLELNEKFLKKQEDSKTDFNFKAQKLQKEANDFQRKLQNNGFLTRARAEEAQQKLIAKQQNLQQLNRQLTDQLMGEQNANNKRLFDSVTNYLKIFNAGHKYSLILSTTKGGNVLLSQDGLDITKEIIDGLNGRYKGESK</sequence>
<dbReference type="SMART" id="SM00935">
    <property type="entry name" value="OmpH"/>
    <property type="match status" value="1"/>
</dbReference>
<organism evidence="5 6">
    <name type="scientific">Ancylomarina longa</name>
    <dbReference type="NCBI Taxonomy" id="2487017"/>
    <lineage>
        <taxon>Bacteria</taxon>
        <taxon>Pseudomonadati</taxon>
        <taxon>Bacteroidota</taxon>
        <taxon>Bacteroidia</taxon>
        <taxon>Marinilabiliales</taxon>
        <taxon>Marinifilaceae</taxon>
        <taxon>Ancylomarina</taxon>
    </lineage>
</organism>
<dbReference type="RefSeq" id="WP_127344628.1">
    <property type="nucleotide sequence ID" value="NZ_RJJX01000025.1"/>
</dbReference>
<keyword evidence="2" id="KW-0732">Signal</keyword>
<keyword evidence="6" id="KW-1185">Reference proteome</keyword>
<dbReference type="Proteomes" id="UP000282985">
    <property type="component" value="Unassembled WGS sequence"/>
</dbReference>
<dbReference type="Pfam" id="PF03938">
    <property type="entry name" value="OmpH"/>
    <property type="match status" value="1"/>
</dbReference>
<dbReference type="OrthoDB" id="1493259at2"/>
<evidence type="ECO:0000313" key="6">
    <source>
        <dbReference type="Proteomes" id="UP000282985"/>
    </source>
</evidence>
<comment type="caution">
    <text evidence="5">The sequence shown here is derived from an EMBL/GenBank/DDBJ whole genome shotgun (WGS) entry which is preliminary data.</text>
</comment>
<accession>A0A434AFS7</accession>
<gene>
    <name evidence="5" type="ORF">DLK05_14190</name>
</gene>
<reference evidence="5 6" key="1">
    <citation type="submission" date="2018-11" db="EMBL/GenBank/DDBJ databases">
        <title>Parancylomarina longa gen. nov., sp. nov., isolated from sediments of southern Okinawa.</title>
        <authorList>
            <person name="Fu T."/>
        </authorList>
    </citation>
    <scope>NUCLEOTIDE SEQUENCE [LARGE SCALE GENOMIC DNA]</scope>
    <source>
        <strain evidence="5 6">T3-2 S1-C</strain>
    </source>
</reference>
<dbReference type="EMBL" id="RJJX01000025">
    <property type="protein sequence ID" value="RUT73224.1"/>
    <property type="molecule type" value="Genomic_DNA"/>
</dbReference>
<dbReference type="Gene3D" id="3.30.910.20">
    <property type="entry name" value="Skp domain"/>
    <property type="match status" value="1"/>
</dbReference>
<dbReference type="PANTHER" id="PTHR35089">
    <property type="entry name" value="CHAPERONE PROTEIN SKP"/>
    <property type="match status" value="1"/>
</dbReference>
<dbReference type="PANTHER" id="PTHR35089:SF1">
    <property type="entry name" value="CHAPERONE PROTEIN SKP"/>
    <property type="match status" value="1"/>
</dbReference>
<comment type="similarity">
    <text evidence="1">Belongs to the Skp family.</text>
</comment>
<proteinExistence type="inferred from homology"/>
<protein>
    <submittedName>
        <fullName evidence="5">OmpH family outer membrane protein</fullName>
    </submittedName>
</protein>
<feature type="coiled-coil region" evidence="3">
    <location>
        <begin position="101"/>
        <end position="135"/>
    </location>
</feature>
<evidence type="ECO:0000256" key="2">
    <source>
        <dbReference type="ARBA" id="ARBA00022729"/>
    </source>
</evidence>
<dbReference type="AlphaFoldDB" id="A0A434AFS7"/>
<keyword evidence="4" id="KW-0472">Membrane</keyword>
<keyword evidence="4" id="KW-0812">Transmembrane</keyword>
<dbReference type="InterPro" id="IPR024930">
    <property type="entry name" value="Skp_dom_sf"/>
</dbReference>
<dbReference type="GO" id="GO:0051082">
    <property type="term" value="F:unfolded protein binding"/>
    <property type="evidence" value="ECO:0007669"/>
    <property type="project" value="InterPro"/>
</dbReference>
<evidence type="ECO:0000256" key="3">
    <source>
        <dbReference type="SAM" id="Coils"/>
    </source>
</evidence>
<keyword evidence="3" id="KW-0175">Coiled coil</keyword>
<dbReference type="InterPro" id="IPR005632">
    <property type="entry name" value="Chaperone_Skp"/>
</dbReference>
<feature type="transmembrane region" description="Helical" evidence="4">
    <location>
        <begin position="6"/>
        <end position="22"/>
    </location>
</feature>